<proteinExistence type="predicted"/>
<dbReference type="Proteomes" id="UP000294947">
    <property type="component" value="Unassembled WGS sequence"/>
</dbReference>
<name>A0A4V2YIM1_9PSEU</name>
<protein>
    <submittedName>
        <fullName evidence="1">Pentapeptide repeat-containing protein</fullName>
    </submittedName>
</protein>
<dbReference type="Pfam" id="PF13576">
    <property type="entry name" value="Pentapeptide_3"/>
    <property type="match status" value="1"/>
</dbReference>
<comment type="caution">
    <text evidence="1">The sequence shown here is derived from an EMBL/GenBank/DDBJ whole genome shotgun (WGS) entry which is preliminary data.</text>
</comment>
<dbReference type="Gene3D" id="2.160.20.80">
    <property type="entry name" value="E3 ubiquitin-protein ligase SopA"/>
    <property type="match status" value="1"/>
</dbReference>
<dbReference type="Pfam" id="PF00805">
    <property type="entry name" value="Pentapeptide"/>
    <property type="match status" value="1"/>
</dbReference>
<dbReference type="AlphaFoldDB" id="A0A4V2YIM1"/>
<organism evidence="1 2">
    <name type="scientific">Saccharopolyspora elongata</name>
    <dbReference type="NCBI Taxonomy" id="2530387"/>
    <lineage>
        <taxon>Bacteria</taxon>
        <taxon>Bacillati</taxon>
        <taxon>Actinomycetota</taxon>
        <taxon>Actinomycetes</taxon>
        <taxon>Pseudonocardiales</taxon>
        <taxon>Pseudonocardiaceae</taxon>
        <taxon>Saccharopolyspora</taxon>
    </lineage>
</organism>
<dbReference type="InterPro" id="IPR051082">
    <property type="entry name" value="Pentapeptide-BTB/POZ_domain"/>
</dbReference>
<dbReference type="SUPFAM" id="SSF141571">
    <property type="entry name" value="Pentapeptide repeat-like"/>
    <property type="match status" value="1"/>
</dbReference>
<keyword evidence="2" id="KW-1185">Reference proteome</keyword>
<evidence type="ECO:0000313" key="2">
    <source>
        <dbReference type="Proteomes" id="UP000294947"/>
    </source>
</evidence>
<accession>A0A4V2YIM1</accession>
<gene>
    <name evidence="1" type="ORF">E1288_43220</name>
</gene>
<dbReference type="InterPro" id="IPR001646">
    <property type="entry name" value="5peptide_repeat"/>
</dbReference>
<dbReference type="OrthoDB" id="8440251at2"/>
<dbReference type="EMBL" id="SMKW01000125">
    <property type="protein sequence ID" value="TDD35447.1"/>
    <property type="molecule type" value="Genomic_DNA"/>
</dbReference>
<dbReference type="PANTHER" id="PTHR14136">
    <property type="entry name" value="BTB_POZ DOMAIN-CONTAINING PROTEIN KCTD9"/>
    <property type="match status" value="1"/>
</dbReference>
<reference evidence="1 2" key="1">
    <citation type="submission" date="2019-03" db="EMBL/GenBank/DDBJ databases">
        <title>Draft genome sequences of novel Actinobacteria.</title>
        <authorList>
            <person name="Sahin N."/>
            <person name="Ay H."/>
            <person name="Saygin H."/>
        </authorList>
    </citation>
    <scope>NUCLEOTIDE SEQUENCE [LARGE SCALE GENOMIC DNA]</scope>
    <source>
        <strain evidence="1 2">7K502</strain>
    </source>
</reference>
<evidence type="ECO:0000313" key="1">
    <source>
        <dbReference type="EMBL" id="TDD35447.1"/>
    </source>
</evidence>
<dbReference type="PANTHER" id="PTHR14136:SF17">
    <property type="entry name" value="BTB_POZ DOMAIN-CONTAINING PROTEIN KCTD9"/>
    <property type="match status" value="1"/>
</dbReference>
<sequence length="364" mass="39328">MLLVIGLAAGWILLGTVGSESPQDRARLEVVRTTISIVAGVGGATALLLAARRQRTNELALLETKHDAAERRTTELYSAAIEQLGADKAAVRLGGLYALERLAQDNLEHRQTIVEVMCAYLRMPLPEVDEAAPVEGLELAKLKQAISEERRVRHAAQHILCSHLRPGKDGSEPANSKFWPDTDLYLAGAVLRHLNFSGCHVRSAVFSNATLEGSAMLVGAVFDEAANFVGASMDHAVLHGATFRGPAMFSSASIMDALFTDVRFAGPARFDNARLDDTDFSGARFEGVALFENATTEDTNFDQAVFTGSAPESTAARDGRYAWVLLQIVSTLCRDSNTKYSRHLTGLPAGFQRAISRGSRARCP</sequence>